<name>A0ABP6K807_9ACTN</name>
<dbReference type="Pfam" id="PF16124">
    <property type="entry name" value="RecQ_Zn_bind"/>
    <property type="match status" value="1"/>
</dbReference>
<dbReference type="Proteomes" id="UP001500403">
    <property type="component" value="Unassembled WGS sequence"/>
</dbReference>
<evidence type="ECO:0000259" key="14">
    <source>
        <dbReference type="PROSITE" id="PS51194"/>
    </source>
</evidence>
<comment type="similarity">
    <text evidence="1">Belongs to the helicase family. RecQ subfamily.</text>
</comment>
<evidence type="ECO:0000256" key="10">
    <source>
        <dbReference type="ARBA" id="ARBA00034808"/>
    </source>
</evidence>
<keyword evidence="2" id="KW-0479">Metal-binding</keyword>
<dbReference type="Gene3D" id="3.40.50.300">
    <property type="entry name" value="P-loop containing nucleotide triphosphate hydrolases"/>
    <property type="match status" value="2"/>
</dbReference>
<dbReference type="EMBL" id="BAAAUD010000093">
    <property type="protein sequence ID" value="GAA2969951.1"/>
    <property type="molecule type" value="Genomic_DNA"/>
</dbReference>
<keyword evidence="8" id="KW-0413">Isomerase</keyword>
<evidence type="ECO:0000256" key="11">
    <source>
        <dbReference type="ARBA" id="ARBA00044535"/>
    </source>
</evidence>
<organism evidence="15 16">
    <name type="scientific">Streptomyces enissocaesilis</name>
    <dbReference type="NCBI Taxonomy" id="332589"/>
    <lineage>
        <taxon>Bacteria</taxon>
        <taxon>Bacillati</taxon>
        <taxon>Actinomycetota</taxon>
        <taxon>Actinomycetes</taxon>
        <taxon>Kitasatosporales</taxon>
        <taxon>Streptomycetaceae</taxon>
        <taxon>Streptomyces</taxon>
        <taxon>Streptomyces rochei group</taxon>
    </lineage>
</organism>
<evidence type="ECO:0000256" key="7">
    <source>
        <dbReference type="ARBA" id="ARBA00023125"/>
    </source>
</evidence>
<evidence type="ECO:0000256" key="2">
    <source>
        <dbReference type="ARBA" id="ARBA00022723"/>
    </source>
</evidence>
<dbReference type="Pfam" id="PF00270">
    <property type="entry name" value="DEAD"/>
    <property type="match status" value="1"/>
</dbReference>
<accession>A0ABP6K807</accession>
<dbReference type="InterPro" id="IPR036388">
    <property type="entry name" value="WH-like_DNA-bd_sf"/>
</dbReference>
<dbReference type="SMART" id="SM00490">
    <property type="entry name" value="HELICc"/>
    <property type="match status" value="1"/>
</dbReference>
<proteinExistence type="inferred from homology"/>
<dbReference type="GO" id="GO:0004386">
    <property type="term" value="F:helicase activity"/>
    <property type="evidence" value="ECO:0007669"/>
    <property type="project" value="UniProtKB-KW"/>
</dbReference>
<evidence type="ECO:0000256" key="5">
    <source>
        <dbReference type="ARBA" id="ARBA00022806"/>
    </source>
</evidence>
<evidence type="ECO:0000256" key="8">
    <source>
        <dbReference type="ARBA" id="ARBA00023235"/>
    </source>
</evidence>
<evidence type="ECO:0000256" key="4">
    <source>
        <dbReference type="ARBA" id="ARBA00022801"/>
    </source>
</evidence>
<keyword evidence="7" id="KW-0238">DNA-binding</keyword>
<dbReference type="InterPro" id="IPR032284">
    <property type="entry name" value="RecQ_Zn-bd"/>
</dbReference>
<dbReference type="PROSITE" id="PS51192">
    <property type="entry name" value="HELICASE_ATP_BIND_1"/>
    <property type="match status" value="1"/>
</dbReference>
<dbReference type="SMART" id="SM00487">
    <property type="entry name" value="DEXDc"/>
    <property type="match status" value="1"/>
</dbReference>
<evidence type="ECO:0000256" key="1">
    <source>
        <dbReference type="ARBA" id="ARBA00005446"/>
    </source>
</evidence>
<feature type="domain" description="Helicase C-terminal" evidence="14">
    <location>
        <begin position="278"/>
        <end position="428"/>
    </location>
</feature>
<dbReference type="PANTHER" id="PTHR13710:SF105">
    <property type="entry name" value="ATP-DEPENDENT DNA HELICASE Q1"/>
    <property type="match status" value="1"/>
</dbReference>
<keyword evidence="3" id="KW-0547">Nucleotide-binding</keyword>
<evidence type="ECO:0000259" key="13">
    <source>
        <dbReference type="PROSITE" id="PS51192"/>
    </source>
</evidence>
<dbReference type="InterPro" id="IPR004589">
    <property type="entry name" value="DNA_helicase_ATP-dep_RecQ"/>
</dbReference>
<dbReference type="Pfam" id="PF00271">
    <property type="entry name" value="Helicase_C"/>
    <property type="match status" value="1"/>
</dbReference>
<dbReference type="PROSITE" id="PS51194">
    <property type="entry name" value="HELICASE_CTER"/>
    <property type="match status" value="1"/>
</dbReference>
<feature type="domain" description="Helicase ATP-binding" evidence="13">
    <location>
        <begin position="76"/>
        <end position="251"/>
    </location>
</feature>
<dbReference type="InterPro" id="IPR014001">
    <property type="entry name" value="Helicase_ATP-bd"/>
</dbReference>
<sequence>MPDILPSMPDHAVHRALPAQAELRAGEQNQPHVGDPAGGSFQKGTACFMSALERTSSAVADSLFGFTLRPAQEEAVQAVVDGRDALAVLPTGSGKSAIYQVAGMVIGGLTLVVSPLIALQRDQLRSITGRRNGSRPVKAALLNSAQPVRGRRETLGLLARGDLDFLLIGPEQLANDETAAAVRTGARTVGLFCVDEAHLVSEWGQEFRPEYLRLVDVLTDLGRPPVLALTATASPPVQSDITRRLGMRMPHVVVGDFDRPNISLAMRYTEPASTEAQAVDDRCVDVLMQHKTPALVYALTHARCEALADRLQLKGLRAAPYHGGLPTRTRSSVQDAFFAGSLDVVVATSAFGLGVDKPDIRTVVHAGVPASIDDYYQEIGRAGRDGQPATAILVHDARTIRIPRSLAARTHLGESALHRVVDAMENAGCHIAVADLARSADVPAHTVDRVVNELADMGIVQLHGSGRHRVLEPQRRPHHPAKLIGQLLTRDKRRQTVVASRLDAARHYAETTRCRRAELLAYFGETYTAPCGNCDNDGTPRGTPTYRPVVIDGGTPVRHRLWGEGHLLGQDDHELLVYFASAGYKHLTPSTLASGILQQT</sequence>
<dbReference type="SUPFAM" id="SSF52540">
    <property type="entry name" value="P-loop containing nucleoside triphosphate hydrolases"/>
    <property type="match status" value="1"/>
</dbReference>
<evidence type="ECO:0000256" key="12">
    <source>
        <dbReference type="ARBA" id="ARBA00044550"/>
    </source>
</evidence>
<keyword evidence="6" id="KW-0067">ATP-binding</keyword>
<dbReference type="EC" id="5.6.2.4" evidence="10"/>
<keyword evidence="16" id="KW-1185">Reference proteome</keyword>
<evidence type="ECO:0000256" key="3">
    <source>
        <dbReference type="ARBA" id="ARBA00022741"/>
    </source>
</evidence>
<dbReference type="InterPro" id="IPR027417">
    <property type="entry name" value="P-loop_NTPase"/>
</dbReference>
<protein>
    <recommendedName>
        <fullName evidence="11">ATP-dependent DNA helicase RecQ</fullName>
        <ecNumber evidence="10">5.6.2.4</ecNumber>
    </recommendedName>
    <alternativeName>
        <fullName evidence="12">DNA 3'-5' helicase RecQ</fullName>
    </alternativeName>
</protein>
<keyword evidence="4" id="KW-0378">Hydrolase</keyword>
<dbReference type="NCBIfam" id="TIGR00614">
    <property type="entry name" value="recQ_fam"/>
    <property type="match status" value="1"/>
</dbReference>
<keyword evidence="5 15" id="KW-0347">Helicase</keyword>
<reference evidence="16" key="1">
    <citation type="journal article" date="2019" name="Int. J. Syst. Evol. Microbiol.">
        <title>The Global Catalogue of Microorganisms (GCM) 10K type strain sequencing project: providing services to taxonomists for standard genome sequencing and annotation.</title>
        <authorList>
            <consortium name="The Broad Institute Genomics Platform"/>
            <consortium name="The Broad Institute Genome Sequencing Center for Infectious Disease"/>
            <person name="Wu L."/>
            <person name="Ma J."/>
        </authorList>
    </citation>
    <scope>NUCLEOTIDE SEQUENCE [LARGE SCALE GENOMIC DNA]</scope>
    <source>
        <strain evidence="16">JCM 9088</strain>
    </source>
</reference>
<gene>
    <name evidence="15" type="ORF">GCM10010446_63860</name>
</gene>
<evidence type="ECO:0000313" key="15">
    <source>
        <dbReference type="EMBL" id="GAA2969951.1"/>
    </source>
</evidence>
<dbReference type="PANTHER" id="PTHR13710">
    <property type="entry name" value="DNA HELICASE RECQ FAMILY MEMBER"/>
    <property type="match status" value="1"/>
</dbReference>
<evidence type="ECO:0000256" key="9">
    <source>
        <dbReference type="ARBA" id="ARBA00034617"/>
    </source>
</evidence>
<dbReference type="InterPro" id="IPR001650">
    <property type="entry name" value="Helicase_C-like"/>
</dbReference>
<dbReference type="InterPro" id="IPR011545">
    <property type="entry name" value="DEAD/DEAH_box_helicase_dom"/>
</dbReference>
<evidence type="ECO:0000313" key="16">
    <source>
        <dbReference type="Proteomes" id="UP001500403"/>
    </source>
</evidence>
<dbReference type="Gene3D" id="1.10.10.10">
    <property type="entry name" value="Winged helix-like DNA-binding domain superfamily/Winged helix DNA-binding domain"/>
    <property type="match status" value="1"/>
</dbReference>
<evidence type="ECO:0000256" key="6">
    <source>
        <dbReference type="ARBA" id="ARBA00022840"/>
    </source>
</evidence>
<dbReference type="CDD" id="cd17920">
    <property type="entry name" value="DEXHc_RecQ"/>
    <property type="match status" value="1"/>
</dbReference>
<comment type="catalytic activity">
    <reaction evidence="9">
        <text>Couples ATP hydrolysis with the unwinding of duplex DNA by translocating in the 3'-5' direction.</text>
        <dbReference type="EC" id="5.6.2.4"/>
    </reaction>
</comment>
<comment type="caution">
    <text evidence="15">The sequence shown here is derived from an EMBL/GenBank/DDBJ whole genome shotgun (WGS) entry which is preliminary data.</text>
</comment>